<dbReference type="Proteomes" id="UP000510869">
    <property type="component" value="Chromosome"/>
</dbReference>
<gene>
    <name evidence="3" type="ORF">HYG81_06510</name>
</gene>
<evidence type="ECO:0000259" key="2">
    <source>
        <dbReference type="Pfam" id="PF13360"/>
    </source>
</evidence>
<dbReference type="OrthoDB" id="177634at2157"/>
<dbReference type="PANTHER" id="PTHR34512">
    <property type="entry name" value="CELL SURFACE PROTEIN"/>
    <property type="match status" value="1"/>
</dbReference>
<dbReference type="GeneID" id="56142841"/>
<feature type="region of interest" description="Disordered" evidence="1">
    <location>
        <begin position="1"/>
        <end position="42"/>
    </location>
</feature>
<reference evidence="3 4" key="1">
    <citation type="submission" date="2020-07" db="EMBL/GenBank/DDBJ databases">
        <title>Natrinema (YPL30) sp. nov. and Haloterrigena xxxxxx (YPL8) sp. nov., isolated from a salt mine.</title>
        <authorList>
            <person name="Cui H."/>
        </authorList>
    </citation>
    <scope>NUCLEOTIDE SEQUENCE [LARGE SCALE GENOMIC DNA]</scope>
    <source>
        <strain evidence="3 4">YPL13</strain>
    </source>
</reference>
<dbReference type="EMBL" id="CP059154">
    <property type="protein sequence ID" value="QLK27250.1"/>
    <property type="molecule type" value="Genomic_DNA"/>
</dbReference>
<feature type="compositionally biased region" description="Acidic residues" evidence="1">
    <location>
        <begin position="1"/>
        <end position="12"/>
    </location>
</feature>
<dbReference type="InterPro" id="IPR011047">
    <property type="entry name" value="Quinoprotein_ADH-like_sf"/>
</dbReference>
<sequence length="337" mass="37304">MSGDETSDEPENSDQLPPTKWPMYGVDPQNTGHHPTATGPSGEDVKIQTVFKADDAIHNNLIIDNDQLYATSADGSFLSINIAENKSEWEKNINTSSNGYPLIIDERIYTGIDQGLAAVNRKNGELRWKQDSLLWEVAPIPTNVGVIGTQNRILHQFDPETGNDDTIYNTRQKSASLPISTVPALNNGAAYFAAEDTLFSVNIEDRELEWTFKNPRGELMGEVNPTVDNNTVYITGEDERLYAIDVKDGSKKWSIDTLENPGSPSLANSVVYLMASGSVLTGGDVWLLAIDVDEQKIIWKKNLESRLKEKPVISNGSVYHSNRNNIYAFDAKNGELQ</sequence>
<dbReference type="SMART" id="SM00564">
    <property type="entry name" value="PQQ"/>
    <property type="match status" value="6"/>
</dbReference>
<dbReference type="SUPFAM" id="SSF50998">
    <property type="entry name" value="Quinoprotein alcohol dehydrogenase-like"/>
    <property type="match status" value="1"/>
</dbReference>
<proteinExistence type="predicted"/>
<evidence type="ECO:0000313" key="4">
    <source>
        <dbReference type="Proteomes" id="UP000510869"/>
    </source>
</evidence>
<feature type="domain" description="Pyrrolo-quinoline quinone repeat" evidence="2">
    <location>
        <begin position="114"/>
        <end position="335"/>
    </location>
</feature>
<evidence type="ECO:0000313" key="3">
    <source>
        <dbReference type="EMBL" id="QLK27250.1"/>
    </source>
</evidence>
<dbReference type="Gene3D" id="2.40.128.630">
    <property type="match status" value="1"/>
</dbReference>
<name>A0A7D6CSU8_9EURY</name>
<keyword evidence="4" id="KW-1185">Reference proteome</keyword>
<dbReference type="RefSeq" id="WP_180842412.1">
    <property type="nucleotide sequence ID" value="NZ_CP059154.1"/>
</dbReference>
<dbReference type="Gene3D" id="2.130.10.10">
    <property type="entry name" value="YVTN repeat-like/Quinoprotein amine dehydrogenase"/>
    <property type="match status" value="1"/>
</dbReference>
<dbReference type="AlphaFoldDB" id="A0A7D6CSU8"/>
<dbReference type="Pfam" id="PF13360">
    <property type="entry name" value="PQQ_2"/>
    <property type="match status" value="1"/>
</dbReference>
<dbReference type="KEGG" id="nay:HYG81_06510"/>
<organism evidence="3 4">
    <name type="scientific">Natrinema zhouii</name>
    <dbReference type="NCBI Taxonomy" id="1710539"/>
    <lineage>
        <taxon>Archaea</taxon>
        <taxon>Methanobacteriati</taxon>
        <taxon>Methanobacteriota</taxon>
        <taxon>Stenosarchaea group</taxon>
        <taxon>Halobacteria</taxon>
        <taxon>Halobacteriales</taxon>
        <taxon>Natrialbaceae</taxon>
        <taxon>Natrinema</taxon>
    </lineage>
</organism>
<evidence type="ECO:0000256" key="1">
    <source>
        <dbReference type="SAM" id="MobiDB-lite"/>
    </source>
</evidence>
<dbReference type="InterPro" id="IPR015943">
    <property type="entry name" value="WD40/YVTN_repeat-like_dom_sf"/>
</dbReference>
<dbReference type="PANTHER" id="PTHR34512:SF30">
    <property type="entry name" value="OUTER MEMBRANE PROTEIN ASSEMBLY FACTOR BAMB"/>
    <property type="match status" value="1"/>
</dbReference>
<dbReference type="InterPro" id="IPR002372">
    <property type="entry name" value="PQQ_rpt_dom"/>
</dbReference>
<protein>
    <submittedName>
        <fullName evidence="3">PQQ-binding-like beta-propeller repeat protein</fullName>
    </submittedName>
</protein>
<dbReference type="InterPro" id="IPR018391">
    <property type="entry name" value="PQQ_b-propeller_rpt"/>
</dbReference>
<accession>A0A7D6CSU8</accession>